<dbReference type="SFLD" id="SFLDG01129">
    <property type="entry name" value="C1.5:_HAD__Beta-PGM__Phosphata"/>
    <property type="match status" value="1"/>
</dbReference>
<evidence type="ECO:0000256" key="1">
    <source>
        <dbReference type="ARBA" id="ARBA00022723"/>
    </source>
</evidence>
<evidence type="ECO:0000256" key="2">
    <source>
        <dbReference type="ARBA" id="ARBA00022801"/>
    </source>
</evidence>
<dbReference type="PANTHER" id="PTHR46470">
    <property type="entry name" value="N-ACYLNEURAMINATE-9-PHOSPHATASE"/>
    <property type="match status" value="1"/>
</dbReference>
<dbReference type="GO" id="GO:0016791">
    <property type="term" value="F:phosphatase activity"/>
    <property type="evidence" value="ECO:0007669"/>
    <property type="project" value="TreeGrafter"/>
</dbReference>
<dbReference type="Pfam" id="PF00702">
    <property type="entry name" value="Hydrolase"/>
    <property type="match status" value="1"/>
</dbReference>
<dbReference type="InterPro" id="IPR023214">
    <property type="entry name" value="HAD_sf"/>
</dbReference>
<keyword evidence="1" id="KW-0479">Metal-binding</keyword>
<dbReference type="Gene3D" id="1.10.150.520">
    <property type="match status" value="1"/>
</dbReference>
<dbReference type="InterPro" id="IPR051400">
    <property type="entry name" value="HAD-like_hydrolase"/>
</dbReference>
<dbReference type="EMBL" id="CP119311">
    <property type="protein sequence ID" value="WEK34103.1"/>
    <property type="molecule type" value="Genomic_DNA"/>
</dbReference>
<reference evidence="4" key="1">
    <citation type="submission" date="2023-03" db="EMBL/GenBank/DDBJ databases">
        <title>Andean soil-derived lignocellulolytic bacterial consortium as a source of novel taxa and putative plastic-active enzymes.</title>
        <authorList>
            <person name="Diaz-Garcia L."/>
            <person name="Chuvochina M."/>
            <person name="Feuerriegel G."/>
            <person name="Bunk B."/>
            <person name="Sproer C."/>
            <person name="Streit W.R."/>
            <person name="Rodriguez L.M."/>
            <person name="Overmann J."/>
            <person name="Jimenez D.J."/>
        </authorList>
    </citation>
    <scope>NUCLEOTIDE SEQUENCE</scope>
    <source>
        <strain evidence="4">MAG 7</strain>
    </source>
</reference>
<keyword evidence="3" id="KW-0460">Magnesium</keyword>
<accession>A0AAJ5WPC3</accession>
<sequence>MKKAIIVDLDNTIYPVSSIGDHLFTPLLQAIEASGEFPDKMADIRADVMRKPFHLIAKKHRFSHALTKQCDAILTNLTYDKPMQPFDDYALLRTLPMNKYLVTSGYRNMQWSKIQQLGIEKDFTAIHIVDPQTSTDTKKIVFERICLGQGYKPEEVLVVGDDLESEIKAGIELGMEVVLFDRIGFYNDQVSGLPTTKSFRYVVDYCLKG</sequence>
<evidence type="ECO:0000313" key="4">
    <source>
        <dbReference type="EMBL" id="WEK34103.1"/>
    </source>
</evidence>
<keyword evidence="2 4" id="KW-0378">Hydrolase</keyword>
<name>A0AAJ5WPC3_9BACT</name>
<dbReference type="PANTHER" id="PTHR46470:SF2">
    <property type="entry name" value="GLYCERALDEHYDE 3-PHOSPHATE PHOSPHATASE"/>
    <property type="match status" value="1"/>
</dbReference>
<evidence type="ECO:0000313" key="5">
    <source>
        <dbReference type="Proteomes" id="UP001220610"/>
    </source>
</evidence>
<gene>
    <name evidence="4" type="ORF">P0Y53_16570</name>
</gene>
<evidence type="ECO:0000256" key="3">
    <source>
        <dbReference type="ARBA" id="ARBA00022842"/>
    </source>
</evidence>
<proteinExistence type="predicted"/>
<dbReference type="InterPro" id="IPR036412">
    <property type="entry name" value="HAD-like_sf"/>
</dbReference>
<dbReference type="Proteomes" id="UP001220610">
    <property type="component" value="Chromosome"/>
</dbReference>
<dbReference type="GO" id="GO:0046872">
    <property type="term" value="F:metal ion binding"/>
    <property type="evidence" value="ECO:0007669"/>
    <property type="project" value="UniProtKB-KW"/>
</dbReference>
<dbReference type="SFLD" id="SFLDS00003">
    <property type="entry name" value="Haloacid_Dehalogenase"/>
    <property type="match status" value="1"/>
</dbReference>
<organism evidence="4 5">
    <name type="scientific">Candidatus Pseudobacter hemicellulosilyticus</name>
    <dbReference type="NCBI Taxonomy" id="3121375"/>
    <lineage>
        <taxon>Bacteria</taxon>
        <taxon>Pseudomonadati</taxon>
        <taxon>Bacteroidota</taxon>
        <taxon>Chitinophagia</taxon>
        <taxon>Chitinophagales</taxon>
        <taxon>Chitinophagaceae</taxon>
        <taxon>Pseudobacter</taxon>
    </lineage>
</organism>
<protein>
    <submittedName>
        <fullName evidence="4">HAD family hydrolase</fullName>
    </submittedName>
</protein>
<dbReference type="SUPFAM" id="SSF56784">
    <property type="entry name" value="HAD-like"/>
    <property type="match status" value="1"/>
</dbReference>
<dbReference type="Gene3D" id="3.40.50.1000">
    <property type="entry name" value="HAD superfamily/HAD-like"/>
    <property type="match status" value="1"/>
</dbReference>
<dbReference type="AlphaFoldDB" id="A0AAJ5WPC3"/>